<dbReference type="InterPro" id="IPR050545">
    <property type="entry name" value="Mycobact_MmpL"/>
</dbReference>
<evidence type="ECO:0000256" key="3">
    <source>
        <dbReference type="ARBA" id="ARBA00022692"/>
    </source>
</evidence>
<evidence type="ECO:0000259" key="7">
    <source>
        <dbReference type="PROSITE" id="PS50156"/>
    </source>
</evidence>
<dbReference type="STRING" id="1799789.AX660_10030"/>
<gene>
    <name evidence="8" type="ORF">AX660_10030</name>
</gene>
<proteinExistence type="predicted"/>
<feature type="transmembrane region" description="Helical" evidence="6">
    <location>
        <begin position="666"/>
        <end position="686"/>
    </location>
</feature>
<keyword evidence="5 6" id="KW-0472">Membrane</keyword>
<feature type="transmembrane region" description="Helical" evidence="6">
    <location>
        <begin position="283"/>
        <end position="303"/>
    </location>
</feature>
<evidence type="ECO:0000256" key="4">
    <source>
        <dbReference type="ARBA" id="ARBA00022989"/>
    </source>
</evidence>
<evidence type="ECO:0000256" key="5">
    <source>
        <dbReference type="ARBA" id="ARBA00023136"/>
    </source>
</evidence>
<keyword evidence="2" id="KW-1003">Cell membrane</keyword>
<evidence type="ECO:0000256" key="6">
    <source>
        <dbReference type="SAM" id="Phobius"/>
    </source>
</evidence>
<feature type="transmembrane region" description="Helical" evidence="6">
    <location>
        <begin position="440"/>
        <end position="459"/>
    </location>
</feature>
<dbReference type="PRINTS" id="PR00702">
    <property type="entry name" value="ACRIFLAVINRP"/>
</dbReference>
<dbReference type="OrthoDB" id="9759187at2"/>
<reference evidence="9" key="1">
    <citation type="submission" date="2016-02" db="EMBL/GenBank/DDBJ databases">
        <authorList>
            <person name="Schultz-Johansen M."/>
            <person name="Glaring M.A."/>
            <person name="Bech P.K."/>
            <person name="Stougaard P."/>
        </authorList>
    </citation>
    <scope>NUCLEOTIDE SEQUENCE [LARGE SCALE GENOMIC DNA]</scope>
    <source>
        <strain evidence="9">S66</strain>
    </source>
</reference>
<dbReference type="InterPro" id="IPR000731">
    <property type="entry name" value="SSD"/>
</dbReference>
<feature type="transmembrane region" description="Helical" evidence="6">
    <location>
        <begin position="12"/>
        <end position="30"/>
    </location>
</feature>
<name>A0A136A520_9ALTE</name>
<dbReference type="RefSeq" id="WP_068374497.1">
    <property type="nucleotide sequence ID" value="NZ_LSNE01000003.1"/>
</dbReference>
<dbReference type="PANTHER" id="PTHR33406:SF12">
    <property type="entry name" value="BLR2997 PROTEIN"/>
    <property type="match status" value="1"/>
</dbReference>
<dbReference type="InterPro" id="IPR001036">
    <property type="entry name" value="Acrflvin-R"/>
</dbReference>
<keyword evidence="9" id="KW-1185">Reference proteome</keyword>
<protein>
    <recommendedName>
        <fullName evidence="7">SSD domain-containing protein</fullName>
    </recommendedName>
</protein>
<dbReference type="EMBL" id="LSNE01000003">
    <property type="protein sequence ID" value="KXI30306.1"/>
    <property type="molecule type" value="Genomic_DNA"/>
</dbReference>
<feature type="transmembrane region" description="Helical" evidence="6">
    <location>
        <begin position="309"/>
        <end position="331"/>
    </location>
</feature>
<feature type="domain" description="SSD" evidence="7">
    <location>
        <begin position="664"/>
        <end position="790"/>
    </location>
</feature>
<dbReference type="Pfam" id="PF03176">
    <property type="entry name" value="MMPL"/>
    <property type="match status" value="2"/>
</dbReference>
<feature type="transmembrane region" description="Helical" evidence="6">
    <location>
        <begin position="385"/>
        <end position="411"/>
    </location>
</feature>
<feature type="transmembrane region" description="Helical" evidence="6">
    <location>
        <begin position="692"/>
        <end position="713"/>
    </location>
</feature>
<dbReference type="PROSITE" id="PS50156">
    <property type="entry name" value="SSD"/>
    <property type="match status" value="1"/>
</dbReference>
<dbReference type="GO" id="GO:0005886">
    <property type="term" value="C:plasma membrane"/>
    <property type="evidence" value="ECO:0007669"/>
    <property type="project" value="UniProtKB-SubCell"/>
</dbReference>
<evidence type="ECO:0000256" key="1">
    <source>
        <dbReference type="ARBA" id="ARBA00004651"/>
    </source>
</evidence>
<evidence type="ECO:0000313" key="8">
    <source>
        <dbReference type="EMBL" id="KXI30306.1"/>
    </source>
</evidence>
<dbReference type="AlphaFoldDB" id="A0A136A520"/>
<feature type="transmembrane region" description="Helical" evidence="6">
    <location>
        <begin position="360"/>
        <end position="379"/>
    </location>
</feature>
<dbReference type="PANTHER" id="PTHR33406">
    <property type="entry name" value="MEMBRANE PROTEIN MJ1562-RELATED"/>
    <property type="match status" value="1"/>
</dbReference>
<comment type="subcellular location">
    <subcellularLocation>
        <location evidence="1">Cell membrane</location>
        <topology evidence="1">Multi-pass membrane protein</topology>
    </subcellularLocation>
</comment>
<dbReference type="GO" id="GO:0022857">
    <property type="term" value="F:transmembrane transporter activity"/>
    <property type="evidence" value="ECO:0007669"/>
    <property type="project" value="InterPro"/>
</dbReference>
<feature type="transmembrane region" description="Helical" evidence="6">
    <location>
        <begin position="733"/>
        <end position="757"/>
    </location>
</feature>
<comment type="caution">
    <text evidence="8">The sequence shown here is derived from an EMBL/GenBank/DDBJ whole genome shotgun (WGS) entry which is preliminary data.</text>
</comment>
<keyword evidence="3 6" id="KW-0812">Transmembrane</keyword>
<keyword evidence="4 6" id="KW-1133">Transmembrane helix</keyword>
<dbReference type="Gene3D" id="1.20.1640.10">
    <property type="entry name" value="Multidrug efflux transporter AcrB transmembrane domain"/>
    <property type="match status" value="2"/>
</dbReference>
<evidence type="ECO:0000313" key="9">
    <source>
        <dbReference type="Proteomes" id="UP000070299"/>
    </source>
</evidence>
<evidence type="ECO:0000256" key="2">
    <source>
        <dbReference type="ARBA" id="ARBA00022475"/>
    </source>
</evidence>
<sequence>MQGLARFITANNKWIIGFFIVITLVLAWFVQNFRIDASAETLLVKNNKLYIESQVINQRFSPQEFVLVAYQPKQAELFSDDTFAVLGELSLKFAQLDRVEALTSILNVPLLSKAGSLDSELNPDDWTWEKQAYAPQEMRQIFVKHPLYTDLLVNEKMDATAIQIVFKSDEELTKITDQITELQQKVLSDTFTDEDQLKVDELREQADPLEQKLAKQRQQEIEQIYQIIEPYQTNANIYLGGAHVLGFQLIDIIQNDLVLFGSAIAGAICVLLLVIFRQFRWVLVPIICCAVSVVWTIGLFGLLDLRTTVISSNFVALQLILTLAIVIHLLVEYGQIAQDNPQDSQVDLVQKTFLHKLSPCFYAGITTCVGFGSLLFSGIQPVVSFGWMMMVAMVISILVSLILFPAIVCLFKRKDKKQGHKLSNKLIALLQNLSLKRSSWIFAASGVVLVLSIVGLLKLNVENSFINYFASDTRVFKELSFIDQQFGGSTQLDVIYDIPQQQHDKDLVLTAESIQSLQKVQFVMRQFEAMGNVTSIVNFTELAKIINDGKPLTEYELTVIYRLIDKSLTEKLLGSYFAPEHNQLRISSRIKDTTEGLNRAEFMQTLKSDIEGVSVVANSFTLGNLFVLYQDILQRLFSSQILTMGIVYVALFVVLLGIFRSFKIAAIAIVPNIISTLVVLGTMGWFNIPLDLMTITIAAIAMGIAVDDTIHFVHRFTEESQTQSSIEAVKATYGSIGFALLYTSFIITLGFSLLSFSDFVPSVMFGLLTGLAMLVALLTDLTLLPAMLARFCKSKADKTEVAEA</sequence>
<accession>A0A136A520</accession>
<feature type="transmembrane region" description="Helical" evidence="6">
    <location>
        <begin position="763"/>
        <end position="788"/>
    </location>
</feature>
<feature type="transmembrane region" description="Helical" evidence="6">
    <location>
        <begin position="257"/>
        <end position="276"/>
    </location>
</feature>
<dbReference type="InterPro" id="IPR004869">
    <property type="entry name" value="MMPL_dom"/>
</dbReference>
<dbReference type="SUPFAM" id="SSF82866">
    <property type="entry name" value="Multidrug efflux transporter AcrB transmembrane domain"/>
    <property type="match status" value="2"/>
</dbReference>
<feature type="transmembrane region" description="Helical" evidence="6">
    <location>
        <begin position="641"/>
        <end position="659"/>
    </location>
</feature>
<organism evidence="8 9">
    <name type="scientific">Paraglaciecola hydrolytica</name>
    <dbReference type="NCBI Taxonomy" id="1799789"/>
    <lineage>
        <taxon>Bacteria</taxon>
        <taxon>Pseudomonadati</taxon>
        <taxon>Pseudomonadota</taxon>
        <taxon>Gammaproteobacteria</taxon>
        <taxon>Alteromonadales</taxon>
        <taxon>Alteromonadaceae</taxon>
        <taxon>Paraglaciecola</taxon>
    </lineage>
</organism>
<dbReference type="Proteomes" id="UP000070299">
    <property type="component" value="Unassembled WGS sequence"/>
</dbReference>